<dbReference type="AlphaFoldDB" id="A0A9N7UZR4"/>
<name>A0A9N7UZR4_PLEPL</name>
<organism evidence="1 2">
    <name type="scientific">Pleuronectes platessa</name>
    <name type="common">European plaice</name>
    <dbReference type="NCBI Taxonomy" id="8262"/>
    <lineage>
        <taxon>Eukaryota</taxon>
        <taxon>Metazoa</taxon>
        <taxon>Chordata</taxon>
        <taxon>Craniata</taxon>
        <taxon>Vertebrata</taxon>
        <taxon>Euteleostomi</taxon>
        <taxon>Actinopterygii</taxon>
        <taxon>Neopterygii</taxon>
        <taxon>Teleostei</taxon>
        <taxon>Neoteleostei</taxon>
        <taxon>Acanthomorphata</taxon>
        <taxon>Carangaria</taxon>
        <taxon>Pleuronectiformes</taxon>
        <taxon>Pleuronectoidei</taxon>
        <taxon>Pleuronectidae</taxon>
        <taxon>Pleuronectes</taxon>
    </lineage>
</organism>
<protein>
    <submittedName>
        <fullName evidence="1">Uncharacterized protein</fullName>
    </submittedName>
</protein>
<evidence type="ECO:0000313" key="1">
    <source>
        <dbReference type="EMBL" id="CAB1440370.1"/>
    </source>
</evidence>
<proteinExistence type="predicted"/>
<keyword evidence="2" id="KW-1185">Reference proteome</keyword>
<accession>A0A9N7UZR4</accession>
<sequence length="93" mass="9937">MPSGLLRLERIVETYHRGSAPCMFNGSGVEVGKAQRCQSLAEDVVNFLGCGASDGAARYLLRIARSAFLCREGDVEKSHCQEATEMAADGLGT</sequence>
<gene>
    <name evidence="1" type="ORF">PLEPLA_LOCUS28136</name>
</gene>
<reference evidence="1" key="1">
    <citation type="submission" date="2020-03" db="EMBL/GenBank/DDBJ databases">
        <authorList>
            <person name="Weist P."/>
        </authorList>
    </citation>
    <scope>NUCLEOTIDE SEQUENCE</scope>
</reference>
<dbReference type="Proteomes" id="UP001153269">
    <property type="component" value="Unassembled WGS sequence"/>
</dbReference>
<evidence type="ECO:0000313" key="2">
    <source>
        <dbReference type="Proteomes" id="UP001153269"/>
    </source>
</evidence>
<comment type="caution">
    <text evidence="1">The sequence shown here is derived from an EMBL/GenBank/DDBJ whole genome shotgun (WGS) entry which is preliminary data.</text>
</comment>
<dbReference type="EMBL" id="CADEAL010002446">
    <property type="protein sequence ID" value="CAB1440370.1"/>
    <property type="molecule type" value="Genomic_DNA"/>
</dbReference>